<name>A0A8H8CNZ3_PSICU</name>
<sequence>MLRCTRTPLPNRLLQSLPRRHLSSTPTPKAKAKAKSSPPKTTPPTPTNSKPKPNSQPKPKAKSRPGPTPVPPPTAPTGPHSQLQTPLSNLANRAFVIESRVPFWQAKFRAPQSTPVVLCIVGFAVSSLYFSSTAIPPPPPPPNSSQSTEDPPSSSLTSTLTSPIRFILRPIFASPSERDAAQDNWRYYAGIATGGAALVLALCTHMVGARYVRYMAVVPPKPGMGAVGSAGKVGAGKKGTGTASIEIYSAFRRHPISCPISQTTLISPLLDPSSPSPSSSSSSSSSLTSTPKPTTTTTGRPTLRTIRIQGPPSSPRRLGWGLCMYTGGARVNGAVLTQYETVELLERVWVDNGGRIDVGRE</sequence>
<keyword evidence="2" id="KW-1133">Transmembrane helix</keyword>
<feature type="compositionally biased region" description="Low complexity" evidence="1">
    <location>
        <begin position="267"/>
        <end position="303"/>
    </location>
</feature>
<keyword evidence="2" id="KW-0472">Membrane</keyword>
<proteinExistence type="predicted"/>
<feature type="transmembrane region" description="Helical" evidence="2">
    <location>
        <begin position="185"/>
        <end position="207"/>
    </location>
</feature>
<dbReference type="OrthoDB" id="3061535at2759"/>
<feature type="region of interest" description="Disordered" evidence="1">
    <location>
        <begin position="136"/>
        <end position="158"/>
    </location>
</feature>
<evidence type="ECO:0000256" key="1">
    <source>
        <dbReference type="SAM" id="MobiDB-lite"/>
    </source>
</evidence>
<protein>
    <submittedName>
        <fullName evidence="3">Uncharacterized protein</fullName>
    </submittedName>
</protein>
<feature type="transmembrane region" description="Helical" evidence="2">
    <location>
        <begin position="116"/>
        <end position="135"/>
    </location>
</feature>
<keyword evidence="2" id="KW-0812">Transmembrane</keyword>
<feature type="compositionally biased region" description="Pro residues" evidence="1">
    <location>
        <begin position="66"/>
        <end position="76"/>
    </location>
</feature>
<dbReference type="EMBL" id="JAFIQS010000002">
    <property type="protein sequence ID" value="KAG5172325.1"/>
    <property type="molecule type" value="Genomic_DNA"/>
</dbReference>
<feature type="compositionally biased region" description="Low complexity" evidence="1">
    <location>
        <begin position="144"/>
        <end position="158"/>
    </location>
</feature>
<organism evidence="3">
    <name type="scientific">Psilocybe cubensis</name>
    <name type="common">Psychedelic mushroom</name>
    <name type="synonym">Stropharia cubensis</name>
    <dbReference type="NCBI Taxonomy" id="181762"/>
    <lineage>
        <taxon>Eukaryota</taxon>
        <taxon>Fungi</taxon>
        <taxon>Dikarya</taxon>
        <taxon>Basidiomycota</taxon>
        <taxon>Agaricomycotina</taxon>
        <taxon>Agaricomycetes</taxon>
        <taxon>Agaricomycetidae</taxon>
        <taxon>Agaricales</taxon>
        <taxon>Agaricineae</taxon>
        <taxon>Strophariaceae</taxon>
        <taxon>Psilocybe</taxon>
    </lineage>
</organism>
<evidence type="ECO:0000313" key="3">
    <source>
        <dbReference type="EMBL" id="KAG5172325.1"/>
    </source>
</evidence>
<feature type="region of interest" description="Disordered" evidence="1">
    <location>
        <begin position="267"/>
        <end position="314"/>
    </location>
</feature>
<accession>A0A8H8CNZ3</accession>
<reference evidence="3" key="1">
    <citation type="submission" date="2021-02" db="EMBL/GenBank/DDBJ databases">
        <title>Psilocybe cubensis genome.</title>
        <authorList>
            <person name="Mckernan K.J."/>
            <person name="Crawford S."/>
            <person name="Trippe A."/>
            <person name="Kane L.T."/>
            <person name="Mclaughlin S."/>
        </authorList>
    </citation>
    <scope>NUCLEOTIDE SEQUENCE [LARGE SCALE GENOMIC DNA]</scope>
    <source>
        <strain evidence="3">MGC-MH-2018</strain>
    </source>
</reference>
<gene>
    <name evidence="3" type="ORF">JR316_001822</name>
</gene>
<comment type="caution">
    <text evidence="3">The sequence shown here is derived from an EMBL/GenBank/DDBJ whole genome shotgun (WGS) entry which is preliminary data.</text>
</comment>
<feature type="compositionally biased region" description="Low complexity" evidence="1">
    <location>
        <begin position="23"/>
        <end position="39"/>
    </location>
</feature>
<evidence type="ECO:0000256" key="2">
    <source>
        <dbReference type="SAM" id="Phobius"/>
    </source>
</evidence>
<dbReference type="AlphaFoldDB" id="A0A8H8CNZ3"/>
<feature type="compositionally biased region" description="Low complexity" evidence="1">
    <location>
        <begin position="47"/>
        <end position="58"/>
    </location>
</feature>
<feature type="region of interest" description="Disordered" evidence="1">
    <location>
        <begin position="1"/>
        <end position="85"/>
    </location>
</feature>